<reference evidence="1" key="1">
    <citation type="submission" date="2021-06" db="EMBL/GenBank/DDBJ databases">
        <authorList>
            <person name="Kallberg Y."/>
            <person name="Tangrot J."/>
            <person name="Rosling A."/>
        </authorList>
    </citation>
    <scope>NUCLEOTIDE SEQUENCE</scope>
    <source>
        <strain evidence="1">IA702</strain>
    </source>
</reference>
<feature type="non-terminal residue" evidence="1">
    <location>
        <position position="95"/>
    </location>
</feature>
<evidence type="ECO:0000313" key="1">
    <source>
        <dbReference type="EMBL" id="CAG8658589.1"/>
    </source>
</evidence>
<name>A0A9N9H5Q3_9GLOM</name>
<accession>A0A9N9H5Q3</accession>
<dbReference type="Proteomes" id="UP000789572">
    <property type="component" value="Unassembled WGS sequence"/>
</dbReference>
<sequence>MFHHAITAYLQATPNDEQFVLIKKLQGEFTAPNDAYPEWISFEEIVQGKSTTPNDAYLEWIPFENFDAADSETGRYFLYGLPTTTYKKMSLIPVE</sequence>
<protein>
    <submittedName>
        <fullName evidence="1">9687_t:CDS:1</fullName>
    </submittedName>
</protein>
<dbReference type="EMBL" id="CAJVPJ010005108">
    <property type="protein sequence ID" value="CAG8658589.1"/>
    <property type="molecule type" value="Genomic_DNA"/>
</dbReference>
<gene>
    <name evidence="1" type="ORF">POCULU_LOCUS10336</name>
</gene>
<proteinExistence type="predicted"/>
<dbReference type="AlphaFoldDB" id="A0A9N9H5Q3"/>
<keyword evidence="2" id="KW-1185">Reference proteome</keyword>
<organism evidence="1 2">
    <name type="scientific">Paraglomus occultum</name>
    <dbReference type="NCBI Taxonomy" id="144539"/>
    <lineage>
        <taxon>Eukaryota</taxon>
        <taxon>Fungi</taxon>
        <taxon>Fungi incertae sedis</taxon>
        <taxon>Mucoromycota</taxon>
        <taxon>Glomeromycotina</taxon>
        <taxon>Glomeromycetes</taxon>
        <taxon>Paraglomerales</taxon>
        <taxon>Paraglomeraceae</taxon>
        <taxon>Paraglomus</taxon>
    </lineage>
</organism>
<evidence type="ECO:0000313" key="2">
    <source>
        <dbReference type="Proteomes" id="UP000789572"/>
    </source>
</evidence>
<comment type="caution">
    <text evidence="1">The sequence shown here is derived from an EMBL/GenBank/DDBJ whole genome shotgun (WGS) entry which is preliminary data.</text>
</comment>